<evidence type="ECO:0000313" key="2">
    <source>
        <dbReference type="WBParaSite" id="SRDH1_85070.1"/>
    </source>
</evidence>
<accession>A0AA85G8P4</accession>
<name>A0AA85G8P4_9TREM</name>
<evidence type="ECO:0000313" key="1">
    <source>
        <dbReference type="Proteomes" id="UP000050792"/>
    </source>
</evidence>
<keyword evidence="1" id="KW-1185">Reference proteome</keyword>
<dbReference type="AlphaFoldDB" id="A0AA85G8P4"/>
<dbReference type="Proteomes" id="UP000050792">
    <property type="component" value="Unassembled WGS sequence"/>
</dbReference>
<organism evidence="1 2">
    <name type="scientific">Schistosoma rodhaini</name>
    <dbReference type="NCBI Taxonomy" id="6188"/>
    <lineage>
        <taxon>Eukaryota</taxon>
        <taxon>Metazoa</taxon>
        <taxon>Spiralia</taxon>
        <taxon>Lophotrochozoa</taxon>
        <taxon>Platyhelminthes</taxon>
        <taxon>Trematoda</taxon>
        <taxon>Digenea</taxon>
        <taxon>Strigeidida</taxon>
        <taxon>Schistosomatoidea</taxon>
        <taxon>Schistosomatidae</taxon>
        <taxon>Schistosoma</taxon>
    </lineage>
</organism>
<sequence length="79" mass="9191">MNISPLLSRLNRICVYALLPFDFILKDFQLNLYSNVIRKEWSLFTLNTSYLPIEAYYSVELCYIAPKASILINNGKPNE</sequence>
<reference evidence="1" key="1">
    <citation type="submission" date="2022-06" db="EMBL/GenBank/DDBJ databases">
        <authorList>
            <person name="Berger JAMES D."/>
            <person name="Berger JAMES D."/>
        </authorList>
    </citation>
    <scope>NUCLEOTIDE SEQUENCE [LARGE SCALE GENOMIC DNA]</scope>
</reference>
<protein>
    <submittedName>
        <fullName evidence="2">Uncharacterized protein</fullName>
    </submittedName>
</protein>
<dbReference type="WBParaSite" id="SRDH1_85070.1">
    <property type="protein sequence ID" value="SRDH1_85070.1"/>
    <property type="gene ID" value="SRDH1_85070"/>
</dbReference>
<reference evidence="2" key="2">
    <citation type="submission" date="2023-11" db="UniProtKB">
        <authorList>
            <consortium name="WormBaseParasite"/>
        </authorList>
    </citation>
    <scope>IDENTIFICATION</scope>
</reference>
<proteinExistence type="predicted"/>